<dbReference type="NCBIfam" id="TIGR01068">
    <property type="entry name" value="thioredoxin"/>
    <property type="match status" value="1"/>
</dbReference>
<dbReference type="Gene3D" id="3.40.30.10">
    <property type="entry name" value="Glutaredoxin"/>
    <property type="match status" value="1"/>
</dbReference>
<dbReference type="PROSITE" id="PS00194">
    <property type="entry name" value="THIOREDOXIN_1"/>
    <property type="match status" value="1"/>
</dbReference>
<dbReference type="FunFam" id="3.40.30.10:FF:000001">
    <property type="entry name" value="Thioredoxin"/>
    <property type="match status" value="1"/>
</dbReference>
<dbReference type="InterPro" id="IPR036249">
    <property type="entry name" value="Thioredoxin-like_sf"/>
</dbReference>
<evidence type="ECO:0000256" key="2">
    <source>
        <dbReference type="ARBA" id="ARBA00022448"/>
    </source>
</evidence>
<reference evidence="11 12" key="1">
    <citation type="journal article" date="2014" name="Mol. Plant Microbe Interact.">
        <title>The complete genome sequence of Candidatus Liberibacter americanus, associated with citrus Huanglongbing.</title>
        <authorList>
            <person name="Wulff N.A."/>
            <person name="Zhang S."/>
            <person name="Setubal J.C."/>
            <person name="Almeida N.F."/>
            <person name="Martins E.C."/>
            <person name="Harakava R."/>
            <person name="Kumar D."/>
            <person name="Rangel L.T."/>
            <person name="Foissac X."/>
            <person name="Bove J."/>
            <person name="Gabriel D.W."/>
        </authorList>
    </citation>
    <scope>NUCLEOTIDE SEQUENCE [LARGE SCALE GENOMIC DNA]</scope>
    <source>
        <strain evidence="11 12">Sao Paulo</strain>
    </source>
</reference>
<dbReference type="GO" id="GO:0015035">
    <property type="term" value="F:protein-disulfide reductase activity"/>
    <property type="evidence" value="ECO:0007669"/>
    <property type="project" value="UniProtKB-UniRule"/>
</dbReference>
<dbReference type="GO" id="GO:0005737">
    <property type="term" value="C:cytoplasm"/>
    <property type="evidence" value="ECO:0007669"/>
    <property type="project" value="TreeGrafter"/>
</dbReference>
<accession>U6B4F0</accession>
<feature type="domain" description="Thioredoxin" evidence="10">
    <location>
        <begin position="1"/>
        <end position="106"/>
    </location>
</feature>
<keyword evidence="12" id="KW-1185">Reference proteome</keyword>
<organism evidence="11 12">
    <name type="scientific">Candidatus Liberibacter americanus str. Sao Paulo</name>
    <dbReference type="NCBI Taxonomy" id="1261131"/>
    <lineage>
        <taxon>Bacteria</taxon>
        <taxon>Pseudomonadati</taxon>
        <taxon>Pseudomonadota</taxon>
        <taxon>Alphaproteobacteria</taxon>
        <taxon>Hyphomicrobiales</taxon>
        <taxon>Rhizobiaceae</taxon>
        <taxon>Liberibacter</taxon>
    </lineage>
</organism>
<dbReference type="Proteomes" id="UP000017862">
    <property type="component" value="Chromosome"/>
</dbReference>
<feature type="active site" description="Nucleophile" evidence="8">
    <location>
        <position position="31"/>
    </location>
</feature>
<evidence type="ECO:0000256" key="3">
    <source>
        <dbReference type="ARBA" id="ARBA00022982"/>
    </source>
</evidence>
<evidence type="ECO:0000256" key="1">
    <source>
        <dbReference type="ARBA" id="ARBA00008987"/>
    </source>
</evidence>
<dbReference type="InterPro" id="IPR013766">
    <property type="entry name" value="Thioredoxin_domain"/>
</dbReference>
<sequence length="106" mass="11780">MGALSVNSDNFDCEVLKCSKPVIVDFWASWCGPCMRLSPIIDEIADELSDKVKIVKVNTEENPSINTQYNVLSIPTLILFKNGKMIDSMIGVSSKKNISDWILSII</sequence>
<dbReference type="HOGENOM" id="CLU_090389_10_3_5"/>
<keyword evidence="3" id="KW-0249">Electron transport</keyword>
<feature type="site" description="Deprotonates C-terminal active site Cys" evidence="8">
    <location>
        <position position="25"/>
    </location>
</feature>
<name>U6B4F0_9HYPH</name>
<dbReference type="PANTHER" id="PTHR45663">
    <property type="entry name" value="GEO12009P1"/>
    <property type="match status" value="1"/>
</dbReference>
<keyword evidence="11" id="KW-0413">Isomerase</keyword>
<dbReference type="PANTHER" id="PTHR45663:SF11">
    <property type="entry name" value="GEO12009P1"/>
    <property type="match status" value="1"/>
</dbReference>
<dbReference type="SUPFAM" id="SSF52833">
    <property type="entry name" value="Thioredoxin-like"/>
    <property type="match status" value="1"/>
</dbReference>
<dbReference type="PRINTS" id="PR00421">
    <property type="entry name" value="THIOREDOXIN"/>
</dbReference>
<dbReference type="PATRIC" id="fig|1261131.3.peg.123"/>
<evidence type="ECO:0000256" key="4">
    <source>
        <dbReference type="ARBA" id="ARBA00023157"/>
    </source>
</evidence>
<dbReference type="STRING" id="1261131.lam_134"/>
<comment type="similarity">
    <text evidence="1 7">Belongs to the thioredoxin family.</text>
</comment>
<dbReference type="RefSeq" id="WP_007556791.1">
    <property type="nucleotide sequence ID" value="NC_022793.1"/>
</dbReference>
<dbReference type="GO" id="GO:0016853">
    <property type="term" value="F:isomerase activity"/>
    <property type="evidence" value="ECO:0007669"/>
    <property type="project" value="UniProtKB-KW"/>
</dbReference>
<dbReference type="InterPro" id="IPR005746">
    <property type="entry name" value="Thioredoxin"/>
</dbReference>
<feature type="site" description="Contributes to redox potential value" evidence="8">
    <location>
        <position position="33"/>
    </location>
</feature>
<keyword evidence="5 9" id="KW-0676">Redox-active center</keyword>
<protein>
    <recommendedName>
        <fullName evidence="6 7">Thioredoxin</fullName>
    </recommendedName>
</protein>
<evidence type="ECO:0000259" key="10">
    <source>
        <dbReference type="PROSITE" id="PS51352"/>
    </source>
</evidence>
<dbReference type="KEGG" id="lar:lam_134"/>
<evidence type="ECO:0000256" key="9">
    <source>
        <dbReference type="PIRSR" id="PIRSR000077-4"/>
    </source>
</evidence>
<evidence type="ECO:0000256" key="5">
    <source>
        <dbReference type="ARBA" id="ARBA00023284"/>
    </source>
</evidence>
<proteinExistence type="inferred from homology"/>
<dbReference type="Pfam" id="PF00085">
    <property type="entry name" value="Thioredoxin"/>
    <property type="match status" value="1"/>
</dbReference>
<dbReference type="eggNOG" id="COG3118">
    <property type="taxonomic scope" value="Bacteria"/>
</dbReference>
<evidence type="ECO:0000313" key="11">
    <source>
        <dbReference type="EMBL" id="AHA27508.1"/>
    </source>
</evidence>
<dbReference type="AlphaFoldDB" id="U6B4F0"/>
<feature type="disulfide bond" description="Redox-active" evidence="9">
    <location>
        <begin position="31"/>
        <end position="34"/>
    </location>
</feature>
<dbReference type="CDD" id="cd02947">
    <property type="entry name" value="TRX_family"/>
    <property type="match status" value="1"/>
</dbReference>
<gene>
    <name evidence="11" type="primary">trxA</name>
    <name evidence="11" type="ORF">lam_134</name>
</gene>
<keyword evidence="4 9" id="KW-1015">Disulfide bond</keyword>
<dbReference type="PROSITE" id="PS51352">
    <property type="entry name" value="THIOREDOXIN_2"/>
    <property type="match status" value="1"/>
</dbReference>
<evidence type="ECO:0000256" key="7">
    <source>
        <dbReference type="PIRNR" id="PIRNR000077"/>
    </source>
</evidence>
<feature type="site" description="Contributes to redox potential value" evidence="8">
    <location>
        <position position="32"/>
    </location>
</feature>
<dbReference type="EMBL" id="CP006604">
    <property type="protein sequence ID" value="AHA27508.1"/>
    <property type="molecule type" value="Genomic_DNA"/>
</dbReference>
<evidence type="ECO:0000256" key="8">
    <source>
        <dbReference type="PIRSR" id="PIRSR000077-1"/>
    </source>
</evidence>
<feature type="active site" description="Nucleophile" evidence="8">
    <location>
        <position position="34"/>
    </location>
</feature>
<dbReference type="PIRSF" id="PIRSF000077">
    <property type="entry name" value="Thioredoxin"/>
    <property type="match status" value="1"/>
</dbReference>
<evidence type="ECO:0000256" key="6">
    <source>
        <dbReference type="NCBIfam" id="TIGR01068"/>
    </source>
</evidence>
<keyword evidence="2" id="KW-0813">Transport</keyword>
<dbReference type="InterPro" id="IPR017937">
    <property type="entry name" value="Thioredoxin_CS"/>
</dbReference>
<evidence type="ECO:0000313" key="12">
    <source>
        <dbReference type="Proteomes" id="UP000017862"/>
    </source>
</evidence>